<keyword evidence="1" id="KW-0812">Transmembrane</keyword>
<comment type="caution">
    <text evidence="2">The sequence shown here is derived from an EMBL/GenBank/DDBJ whole genome shotgun (WGS) entry which is preliminary data.</text>
</comment>
<dbReference type="Proteomes" id="UP001339911">
    <property type="component" value="Unassembled WGS sequence"/>
</dbReference>
<reference evidence="2 3" key="1">
    <citation type="submission" date="2024-01" db="EMBL/GenBank/DDBJ databases">
        <title>Genome insights into Plantactinospora veratri sp. nov.</title>
        <authorList>
            <person name="Wang L."/>
        </authorList>
    </citation>
    <scope>NUCLEOTIDE SEQUENCE [LARGE SCALE GENOMIC DNA]</scope>
    <source>
        <strain evidence="2 3">NEAU-FHS4</strain>
    </source>
</reference>
<feature type="transmembrane region" description="Helical" evidence="1">
    <location>
        <begin position="39"/>
        <end position="61"/>
    </location>
</feature>
<keyword evidence="3" id="KW-1185">Reference proteome</keyword>
<gene>
    <name evidence="2" type="ORF">V1634_17550</name>
</gene>
<feature type="transmembrane region" description="Helical" evidence="1">
    <location>
        <begin position="73"/>
        <end position="95"/>
    </location>
</feature>
<feature type="transmembrane region" description="Helical" evidence="1">
    <location>
        <begin position="115"/>
        <end position="140"/>
    </location>
</feature>
<dbReference type="RefSeq" id="WP_331208914.1">
    <property type="nucleotide sequence ID" value="NZ_JAZGQL010000012.1"/>
</dbReference>
<dbReference type="EMBL" id="JAZGQL010000012">
    <property type="protein sequence ID" value="MEE6308637.1"/>
    <property type="molecule type" value="Genomic_DNA"/>
</dbReference>
<accession>A0ABU7SFD5</accession>
<sequence>MRPVTLARGTRESLRPLALAVGFVAVVEGLSLVEFLPLPVALLVAVGWGIGIGLLAVWPRGRATLAAWLEDGLVALGVVTMALFAFGGAAGLLMLDAALDSPTLTGQTLVLMFLPSIPVAIMGNVPTELLVIPVLLVLGWRPGGRRILILAAAALYFVHRIWTYLVFSSDRLDFAETERSTTPLTEAERERLGSALHVDDPRWMLNLVIFAVFLLAAHFSRVREPRTPPGSVGS</sequence>
<feature type="transmembrane region" description="Helical" evidence="1">
    <location>
        <begin position="203"/>
        <end position="220"/>
    </location>
</feature>
<feature type="transmembrane region" description="Helical" evidence="1">
    <location>
        <begin position="147"/>
        <end position="167"/>
    </location>
</feature>
<keyword evidence="1" id="KW-0472">Membrane</keyword>
<protein>
    <submittedName>
        <fullName evidence="2">Uncharacterized protein</fullName>
    </submittedName>
</protein>
<keyword evidence="1" id="KW-1133">Transmembrane helix</keyword>
<name>A0ABU7SFD5_9ACTN</name>
<evidence type="ECO:0000256" key="1">
    <source>
        <dbReference type="SAM" id="Phobius"/>
    </source>
</evidence>
<evidence type="ECO:0000313" key="3">
    <source>
        <dbReference type="Proteomes" id="UP001339911"/>
    </source>
</evidence>
<organism evidence="2 3">
    <name type="scientific">Plantactinospora veratri</name>
    <dbReference type="NCBI Taxonomy" id="1436122"/>
    <lineage>
        <taxon>Bacteria</taxon>
        <taxon>Bacillati</taxon>
        <taxon>Actinomycetota</taxon>
        <taxon>Actinomycetes</taxon>
        <taxon>Micromonosporales</taxon>
        <taxon>Micromonosporaceae</taxon>
        <taxon>Plantactinospora</taxon>
    </lineage>
</organism>
<evidence type="ECO:0000313" key="2">
    <source>
        <dbReference type="EMBL" id="MEE6308637.1"/>
    </source>
</evidence>
<proteinExistence type="predicted"/>